<evidence type="ECO:0000313" key="1">
    <source>
        <dbReference type="EMBL" id="KAE8147699.1"/>
    </source>
</evidence>
<dbReference type="EMBL" id="ML742195">
    <property type="protein sequence ID" value="KAE8147699.1"/>
    <property type="molecule type" value="Genomic_DNA"/>
</dbReference>
<organism evidence="1 2">
    <name type="scientific">Aspergillus avenaceus</name>
    <dbReference type="NCBI Taxonomy" id="36643"/>
    <lineage>
        <taxon>Eukaryota</taxon>
        <taxon>Fungi</taxon>
        <taxon>Dikarya</taxon>
        <taxon>Ascomycota</taxon>
        <taxon>Pezizomycotina</taxon>
        <taxon>Eurotiomycetes</taxon>
        <taxon>Eurotiomycetidae</taxon>
        <taxon>Eurotiales</taxon>
        <taxon>Aspergillaceae</taxon>
        <taxon>Aspergillus</taxon>
        <taxon>Aspergillus subgen. Circumdati</taxon>
    </lineage>
</organism>
<accession>A0A5N6TNL4</accession>
<protein>
    <submittedName>
        <fullName evidence="1">Uncharacterized protein</fullName>
    </submittedName>
</protein>
<dbReference type="Proteomes" id="UP000325780">
    <property type="component" value="Unassembled WGS sequence"/>
</dbReference>
<name>A0A5N6TNL4_ASPAV</name>
<proteinExistence type="predicted"/>
<reference evidence="1 2" key="1">
    <citation type="submission" date="2019-04" db="EMBL/GenBank/DDBJ databases">
        <title>Friends and foes A comparative genomics study of 23 Aspergillus species from section Flavi.</title>
        <authorList>
            <consortium name="DOE Joint Genome Institute"/>
            <person name="Kjaerbolling I."/>
            <person name="Vesth T."/>
            <person name="Frisvad J.C."/>
            <person name="Nybo J.L."/>
            <person name="Theobald S."/>
            <person name="Kildgaard S."/>
            <person name="Isbrandt T."/>
            <person name="Kuo A."/>
            <person name="Sato A."/>
            <person name="Lyhne E.K."/>
            <person name="Kogle M.E."/>
            <person name="Wiebenga A."/>
            <person name="Kun R.S."/>
            <person name="Lubbers R.J."/>
            <person name="Makela M.R."/>
            <person name="Barry K."/>
            <person name="Chovatia M."/>
            <person name="Clum A."/>
            <person name="Daum C."/>
            <person name="Haridas S."/>
            <person name="He G."/>
            <person name="LaButti K."/>
            <person name="Lipzen A."/>
            <person name="Mondo S."/>
            <person name="Riley R."/>
            <person name="Salamov A."/>
            <person name="Simmons B.A."/>
            <person name="Magnuson J.K."/>
            <person name="Henrissat B."/>
            <person name="Mortensen U.H."/>
            <person name="Larsen T.O."/>
            <person name="Devries R.P."/>
            <person name="Grigoriev I.V."/>
            <person name="Machida M."/>
            <person name="Baker S.E."/>
            <person name="Andersen M.R."/>
        </authorList>
    </citation>
    <scope>NUCLEOTIDE SEQUENCE [LARGE SCALE GENOMIC DNA]</scope>
    <source>
        <strain evidence="1 2">IBT 18842</strain>
    </source>
</reference>
<evidence type="ECO:0000313" key="2">
    <source>
        <dbReference type="Proteomes" id="UP000325780"/>
    </source>
</evidence>
<keyword evidence="2" id="KW-1185">Reference proteome</keyword>
<sequence length="74" mass="8170">MLSLVCSIELWSISLKTGLAPTKRITLRNTCILIQGIFYWLYSVANKIYGQVIQGAVGSVARQILIGTVTRQSL</sequence>
<dbReference type="AlphaFoldDB" id="A0A5N6TNL4"/>
<gene>
    <name evidence="1" type="ORF">BDV25DRAFT_29146</name>
</gene>